<feature type="transmembrane region" description="Helical" evidence="2">
    <location>
        <begin position="27"/>
        <end position="47"/>
    </location>
</feature>
<feature type="transmembrane region" description="Helical" evidence="2">
    <location>
        <begin position="59"/>
        <end position="81"/>
    </location>
</feature>
<feature type="transmembrane region" description="Helical" evidence="2">
    <location>
        <begin position="137"/>
        <end position="161"/>
    </location>
</feature>
<gene>
    <name evidence="3" type="ORF">IHE29_02195</name>
</gene>
<keyword evidence="2" id="KW-0812">Transmembrane</keyword>
<name>A0ABZ2PSU8_9BURK</name>
<organism evidence="3 4">
    <name type="scientific">Mycetohabitans rhizoxinica</name>
    <dbReference type="NCBI Taxonomy" id="412963"/>
    <lineage>
        <taxon>Bacteria</taxon>
        <taxon>Pseudomonadati</taxon>
        <taxon>Pseudomonadota</taxon>
        <taxon>Betaproteobacteria</taxon>
        <taxon>Burkholderiales</taxon>
        <taxon>Burkholderiaceae</taxon>
        <taxon>Mycetohabitans</taxon>
    </lineage>
</organism>
<keyword evidence="2" id="KW-0472">Membrane</keyword>
<evidence type="ECO:0000256" key="1">
    <source>
        <dbReference type="SAM" id="MobiDB-lite"/>
    </source>
</evidence>
<dbReference type="EMBL" id="CP062175">
    <property type="protein sequence ID" value="WXK38153.1"/>
    <property type="molecule type" value="Genomic_DNA"/>
</dbReference>
<feature type="compositionally biased region" description="Low complexity" evidence="1">
    <location>
        <begin position="363"/>
        <end position="374"/>
    </location>
</feature>
<geneLocation type="plasmid" evidence="3 4">
    <name>megaplasmid</name>
</geneLocation>
<protein>
    <submittedName>
        <fullName evidence="3">Zinc ribbon domain-containing protein</fullName>
    </submittedName>
</protein>
<evidence type="ECO:0000313" key="4">
    <source>
        <dbReference type="Proteomes" id="UP001493153"/>
    </source>
</evidence>
<keyword evidence="4" id="KW-1185">Reference proteome</keyword>
<sequence length="416" mass="43481">MTMSMTDHTLATGQFGLLRAAEAVTNWRALAMCALSVVATMLIGMLTMQMLRHSIMLGLPFILATIAAMIVGYSAVGIILMRGAQGERVGFIDALRQAALTAHRFVGVGALLGTGWLALLLALLFVFFVCKIPGVGPLLYAIAYPIAAIVAGAAFAGMWYVGYPLAAPAIWQGNSTLQTTARLLHIGRHQLLGMIIQMFMLLLLVGVLSIIVFGILGTGMVIASSASMGVGIRPLSGLFDLLSGLGRVDGFGGLSTFDGQYGGYGMNGNAMGSASGNSLDRHSIAYLGSFGFGNGLLIAIGLVIPFLTFVNGTCLIYLQTASGIDVSATERKLRQRVADARRRARQARAAYASGAMTNPPAAPHGASPHAPTPTSRDTAAHPTPSDNNGATTCTQCHKPMGEGDLFCGECGTRRQA</sequence>
<evidence type="ECO:0000313" key="3">
    <source>
        <dbReference type="EMBL" id="WXK38153.1"/>
    </source>
</evidence>
<feature type="transmembrane region" description="Helical" evidence="2">
    <location>
        <begin position="105"/>
        <end position="130"/>
    </location>
</feature>
<feature type="region of interest" description="Disordered" evidence="1">
    <location>
        <begin position="348"/>
        <end position="389"/>
    </location>
</feature>
<accession>A0ABZ2PSU8</accession>
<feature type="transmembrane region" description="Helical" evidence="2">
    <location>
        <begin position="194"/>
        <end position="223"/>
    </location>
</feature>
<evidence type="ECO:0000256" key="2">
    <source>
        <dbReference type="SAM" id="Phobius"/>
    </source>
</evidence>
<feature type="transmembrane region" description="Helical" evidence="2">
    <location>
        <begin position="284"/>
        <end position="307"/>
    </location>
</feature>
<keyword evidence="2" id="KW-1133">Transmembrane helix</keyword>
<reference evidence="3 4" key="1">
    <citation type="submission" date="2020-09" db="EMBL/GenBank/DDBJ databases">
        <title>Genome sequences of Mycetohabitans spp.</title>
        <authorList>
            <person name="Carter M.E."/>
            <person name="Carpenter S.C.D."/>
            <person name="Bogdanove A.J."/>
        </authorList>
    </citation>
    <scope>NUCLEOTIDE SEQUENCE [LARGE SCALE GENOMIC DNA]</scope>
    <source>
        <strain evidence="3 4">B12</strain>
        <plasmid evidence="3 4">megaplasmid</plasmid>
    </source>
</reference>
<dbReference type="Proteomes" id="UP001493153">
    <property type="component" value="Plasmid megaplasmid"/>
</dbReference>
<proteinExistence type="predicted"/>
<keyword evidence="3" id="KW-0614">Plasmid</keyword>